<dbReference type="Proteomes" id="UP000721844">
    <property type="component" value="Unassembled WGS sequence"/>
</dbReference>
<evidence type="ECO:0000313" key="1">
    <source>
        <dbReference type="EMBL" id="MCB8879706.1"/>
    </source>
</evidence>
<name>A0A964E2R9_9PROT</name>
<gene>
    <name evidence="1" type="ORF">ACELLULO517_05635</name>
</gene>
<keyword evidence="2" id="KW-1185">Reference proteome</keyword>
<protein>
    <submittedName>
        <fullName evidence="1">Uncharacterized protein</fullName>
    </submittedName>
</protein>
<dbReference type="RefSeq" id="WP_227306331.1">
    <property type="nucleotide sequence ID" value="NZ_JAESVA010000002.1"/>
</dbReference>
<proteinExistence type="predicted"/>
<organism evidence="1 2">
    <name type="scientific">Acidisoma cellulosilyticum</name>
    <dbReference type="NCBI Taxonomy" id="2802395"/>
    <lineage>
        <taxon>Bacteria</taxon>
        <taxon>Pseudomonadati</taxon>
        <taxon>Pseudomonadota</taxon>
        <taxon>Alphaproteobacteria</taxon>
        <taxon>Acetobacterales</taxon>
        <taxon>Acidocellaceae</taxon>
        <taxon>Acidisoma</taxon>
    </lineage>
</organism>
<dbReference type="AlphaFoldDB" id="A0A964E2R9"/>
<accession>A0A964E2R9</accession>
<reference evidence="1 2" key="1">
    <citation type="journal article" date="2021" name="Microorganisms">
        <title>Acidisoma silvae sp. nov. and Acidisomacellulosilytica sp. nov., Two Acidophilic Bacteria Isolated from Decaying Wood, Hydrolyzing Cellulose and Producing Poly-3-hydroxybutyrate.</title>
        <authorList>
            <person name="Mieszkin S."/>
            <person name="Pouder E."/>
            <person name="Uroz S."/>
            <person name="Simon-Colin C."/>
            <person name="Alain K."/>
        </authorList>
    </citation>
    <scope>NUCLEOTIDE SEQUENCE [LARGE SCALE GENOMIC DNA]</scope>
    <source>
        <strain evidence="1 2">HW T5.17</strain>
    </source>
</reference>
<dbReference type="EMBL" id="JAESVA010000002">
    <property type="protein sequence ID" value="MCB8879706.1"/>
    <property type="molecule type" value="Genomic_DNA"/>
</dbReference>
<comment type="caution">
    <text evidence="1">The sequence shown here is derived from an EMBL/GenBank/DDBJ whole genome shotgun (WGS) entry which is preliminary data.</text>
</comment>
<sequence length="135" mass="13723">MKDPHRPRIPLIALWRIPAVIALVTCAIVSRMALGATGPVDLPGGGAPALQELAAAMVVCGSGGDGTETTEPAHHGFALDSRLLLDIAEAIYVLPPVGVAKTPAPQADAVAAATLPTATALPPPPRCVRRDSAKT</sequence>
<evidence type="ECO:0000313" key="2">
    <source>
        <dbReference type="Proteomes" id="UP000721844"/>
    </source>
</evidence>